<name>A0A9P9IG05_9HYPO</name>
<feature type="compositionally biased region" description="Polar residues" evidence="1">
    <location>
        <begin position="22"/>
        <end position="34"/>
    </location>
</feature>
<feature type="region of interest" description="Disordered" evidence="1">
    <location>
        <begin position="22"/>
        <end position="46"/>
    </location>
</feature>
<dbReference type="Proteomes" id="UP000738349">
    <property type="component" value="Unassembled WGS sequence"/>
</dbReference>
<evidence type="ECO:0000256" key="2">
    <source>
        <dbReference type="SAM" id="SignalP"/>
    </source>
</evidence>
<protein>
    <submittedName>
        <fullName evidence="3">Uncharacterized protein</fullName>
    </submittedName>
</protein>
<organism evidence="3 4">
    <name type="scientific">Dactylonectria macrodidyma</name>
    <dbReference type="NCBI Taxonomy" id="307937"/>
    <lineage>
        <taxon>Eukaryota</taxon>
        <taxon>Fungi</taxon>
        <taxon>Dikarya</taxon>
        <taxon>Ascomycota</taxon>
        <taxon>Pezizomycotina</taxon>
        <taxon>Sordariomycetes</taxon>
        <taxon>Hypocreomycetidae</taxon>
        <taxon>Hypocreales</taxon>
        <taxon>Nectriaceae</taxon>
        <taxon>Dactylonectria</taxon>
    </lineage>
</organism>
<evidence type="ECO:0000256" key="1">
    <source>
        <dbReference type="SAM" id="MobiDB-lite"/>
    </source>
</evidence>
<gene>
    <name evidence="3" type="ORF">EDB81DRAFT_766905</name>
</gene>
<sequence>MALTLVLFLFITLATSAATQSVPPSSLTTLTPAHSSTSGSQATASSSILHPTQGETIVYGSQYTIQWTPPAIPGSISMEVWDDDQEFLANTFNSNITYGCDGWLVNSQCGKIATNVSNSGHYVWNVSSPYNDLYQTLSGNFSYYLAIYIQQSDDDVLPSKYSPCTSASSSASSSGSDTFLPSTTLSSSSETRAGSGPAVTSSTGAGARIAMGQLGWGILGLVNVLAM</sequence>
<keyword evidence="4" id="KW-1185">Reference proteome</keyword>
<feature type="signal peptide" evidence="2">
    <location>
        <begin position="1"/>
        <end position="19"/>
    </location>
</feature>
<feature type="chain" id="PRO_5040286358" evidence="2">
    <location>
        <begin position="20"/>
        <end position="227"/>
    </location>
</feature>
<comment type="caution">
    <text evidence="3">The sequence shown here is derived from an EMBL/GenBank/DDBJ whole genome shotgun (WGS) entry which is preliminary data.</text>
</comment>
<reference evidence="3" key="1">
    <citation type="journal article" date="2021" name="Nat. Commun.">
        <title>Genetic determinants of endophytism in the Arabidopsis root mycobiome.</title>
        <authorList>
            <person name="Mesny F."/>
            <person name="Miyauchi S."/>
            <person name="Thiergart T."/>
            <person name="Pickel B."/>
            <person name="Atanasova L."/>
            <person name="Karlsson M."/>
            <person name="Huettel B."/>
            <person name="Barry K.W."/>
            <person name="Haridas S."/>
            <person name="Chen C."/>
            <person name="Bauer D."/>
            <person name="Andreopoulos W."/>
            <person name="Pangilinan J."/>
            <person name="LaButti K."/>
            <person name="Riley R."/>
            <person name="Lipzen A."/>
            <person name="Clum A."/>
            <person name="Drula E."/>
            <person name="Henrissat B."/>
            <person name="Kohler A."/>
            <person name="Grigoriev I.V."/>
            <person name="Martin F.M."/>
            <person name="Hacquard S."/>
        </authorList>
    </citation>
    <scope>NUCLEOTIDE SEQUENCE</scope>
    <source>
        <strain evidence="3">MPI-CAGE-AT-0147</strain>
    </source>
</reference>
<evidence type="ECO:0000313" key="4">
    <source>
        <dbReference type="Proteomes" id="UP000738349"/>
    </source>
</evidence>
<keyword evidence="2" id="KW-0732">Signal</keyword>
<feature type="compositionally biased region" description="Low complexity" evidence="1">
    <location>
        <begin position="35"/>
        <end position="46"/>
    </location>
</feature>
<proteinExistence type="predicted"/>
<dbReference type="AlphaFoldDB" id="A0A9P9IG05"/>
<dbReference type="EMBL" id="JAGMUV010000026">
    <property type="protein sequence ID" value="KAH7119311.1"/>
    <property type="molecule type" value="Genomic_DNA"/>
</dbReference>
<dbReference type="OrthoDB" id="3599656at2759"/>
<evidence type="ECO:0000313" key="3">
    <source>
        <dbReference type="EMBL" id="KAH7119311.1"/>
    </source>
</evidence>
<accession>A0A9P9IG05</accession>
<feature type="compositionally biased region" description="Low complexity" evidence="1">
    <location>
        <begin position="167"/>
        <end position="191"/>
    </location>
</feature>
<feature type="region of interest" description="Disordered" evidence="1">
    <location>
        <begin position="167"/>
        <end position="202"/>
    </location>
</feature>